<dbReference type="Proteomes" id="UP000251545">
    <property type="component" value="Unassembled WGS sequence"/>
</dbReference>
<comment type="caution">
    <text evidence="6">The sequence shown here is derived from an EMBL/GenBank/DDBJ whole genome shotgun (WGS) entry which is preliminary data.</text>
</comment>
<dbReference type="PANTHER" id="PTHR35008:SF8">
    <property type="entry name" value="ALCOHOL DEHYDROGENASE CYTOCHROME C SUBUNIT"/>
    <property type="match status" value="1"/>
</dbReference>
<dbReference type="GO" id="GO:0046872">
    <property type="term" value="F:metal ion binding"/>
    <property type="evidence" value="ECO:0007669"/>
    <property type="project" value="UniProtKB-KW"/>
</dbReference>
<keyword evidence="3 4" id="KW-0408">Iron</keyword>
<dbReference type="PANTHER" id="PTHR35008">
    <property type="entry name" value="BLL4482 PROTEIN-RELATED"/>
    <property type="match status" value="1"/>
</dbReference>
<reference evidence="6 7" key="1">
    <citation type="submission" date="2018-02" db="EMBL/GenBank/DDBJ databases">
        <title>Genomic Encyclopedia of Archaeal and Bacterial Type Strains, Phase II (KMG-II): from individual species to whole genera.</title>
        <authorList>
            <person name="Goeker M."/>
        </authorList>
    </citation>
    <scope>NUCLEOTIDE SEQUENCE [LARGE SCALE GENOMIC DNA]</scope>
    <source>
        <strain evidence="6 7">DSM 21165</strain>
    </source>
</reference>
<gene>
    <name evidence="6" type="ORF">CLV33_107179</name>
</gene>
<organism evidence="6 7">
    <name type="scientific">Jejuia pallidilutea</name>
    <dbReference type="NCBI Taxonomy" id="504487"/>
    <lineage>
        <taxon>Bacteria</taxon>
        <taxon>Pseudomonadati</taxon>
        <taxon>Bacteroidota</taxon>
        <taxon>Flavobacteriia</taxon>
        <taxon>Flavobacteriales</taxon>
        <taxon>Flavobacteriaceae</taxon>
        <taxon>Jejuia</taxon>
    </lineage>
</organism>
<keyword evidence="1 4" id="KW-0349">Heme</keyword>
<dbReference type="InterPro" id="IPR036909">
    <property type="entry name" value="Cyt_c-like_dom_sf"/>
</dbReference>
<evidence type="ECO:0000259" key="5">
    <source>
        <dbReference type="PROSITE" id="PS51007"/>
    </source>
</evidence>
<dbReference type="InterPro" id="IPR009056">
    <property type="entry name" value="Cyt_c-like_dom"/>
</dbReference>
<evidence type="ECO:0000256" key="1">
    <source>
        <dbReference type="ARBA" id="ARBA00022617"/>
    </source>
</evidence>
<dbReference type="GO" id="GO:0009055">
    <property type="term" value="F:electron transfer activity"/>
    <property type="evidence" value="ECO:0007669"/>
    <property type="project" value="InterPro"/>
</dbReference>
<dbReference type="GO" id="GO:0020037">
    <property type="term" value="F:heme binding"/>
    <property type="evidence" value="ECO:0007669"/>
    <property type="project" value="InterPro"/>
</dbReference>
<dbReference type="AlphaFoldDB" id="A0A362WYL0"/>
<dbReference type="InterPro" id="IPR051459">
    <property type="entry name" value="Cytochrome_c-type_DH"/>
</dbReference>
<keyword evidence="2 4" id="KW-0479">Metal-binding</keyword>
<dbReference type="Pfam" id="PF00034">
    <property type="entry name" value="Cytochrom_C"/>
    <property type="match status" value="1"/>
</dbReference>
<proteinExistence type="predicted"/>
<protein>
    <submittedName>
        <fullName evidence="6">Cytochrome c553</fullName>
    </submittedName>
</protein>
<dbReference type="PROSITE" id="PS51007">
    <property type="entry name" value="CYTC"/>
    <property type="match status" value="1"/>
</dbReference>
<dbReference type="EMBL" id="PVEO01000007">
    <property type="protein sequence ID" value="PQV47394.1"/>
    <property type="molecule type" value="Genomic_DNA"/>
</dbReference>
<sequence>MKIFLCAILSGLATFITLTVSQQDQLQESISRGQEIYSDFCVTCHMPNGEGVKHTFPPLAKSDYLKNNREASIRGIKYGQQGEITVNGIIYNGKMAPMGLDDEEIADVMNFINNSWGNSNKNIVTTEEVAAIKK</sequence>
<dbReference type="RefSeq" id="WP_105474235.1">
    <property type="nucleotide sequence ID" value="NZ_PVEO01000007.1"/>
</dbReference>
<evidence type="ECO:0000256" key="4">
    <source>
        <dbReference type="PROSITE-ProRule" id="PRU00433"/>
    </source>
</evidence>
<evidence type="ECO:0000256" key="2">
    <source>
        <dbReference type="ARBA" id="ARBA00022723"/>
    </source>
</evidence>
<evidence type="ECO:0000313" key="6">
    <source>
        <dbReference type="EMBL" id="PQV47394.1"/>
    </source>
</evidence>
<feature type="domain" description="Cytochrome c" evidence="5">
    <location>
        <begin position="28"/>
        <end position="116"/>
    </location>
</feature>
<accession>A0A362WYL0</accession>
<evidence type="ECO:0000313" key="7">
    <source>
        <dbReference type="Proteomes" id="UP000251545"/>
    </source>
</evidence>
<dbReference type="SUPFAM" id="SSF46626">
    <property type="entry name" value="Cytochrome c"/>
    <property type="match status" value="1"/>
</dbReference>
<dbReference type="Gene3D" id="1.10.760.10">
    <property type="entry name" value="Cytochrome c-like domain"/>
    <property type="match status" value="1"/>
</dbReference>
<name>A0A362WYL0_9FLAO</name>
<evidence type="ECO:0000256" key="3">
    <source>
        <dbReference type="ARBA" id="ARBA00023004"/>
    </source>
</evidence>